<dbReference type="AlphaFoldDB" id="A0ABC9SPE6"/>
<dbReference type="PIRSF" id="PIRSF030140">
    <property type="entry name" value="UCP030140"/>
    <property type="match status" value="1"/>
</dbReference>
<dbReference type="Pfam" id="PF08761">
    <property type="entry name" value="dUTPase_2"/>
    <property type="match status" value="2"/>
</dbReference>
<accession>A0ABC9SPE6</accession>
<dbReference type="InterPro" id="IPR016947">
    <property type="entry name" value="UCP030140"/>
</dbReference>
<dbReference type="Gene3D" id="1.10.4010.10">
    <property type="entry name" value="Type II deoxyuridine triphosphatase"/>
    <property type="match status" value="1"/>
</dbReference>
<proteinExistence type="predicted"/>
<dbReference type="SUPFAM" id="SSF101386">
    <property type="entry name" value="all-alpha NTP pyrophosphatases"/>
    <property type="match status" value="1"/>
</dbReference>
<sequence>MNITKLFKMQEVFDERVLKDKGLSREETFELRILAFIDEVAECMKEWRVFKFWSNNRKPRTFARETCPDCAEKGYERGNPPIDENLGVHGLGNHWYYCEKCAGHLVVDKNPLLEEYVDGLHFVISLCIDLEVKMTFPVAIKCEDVKEQFFELYRLASILKDDPNKHKADYLFSHYLGLGELLGFTLEEIERAYIEKNQVNHLRQDNGY</sequence>
<dbReference type="RefSeq" id="WP_001027833.1">
    <property type="nucleotide sequence ID" value="NZ_KB976023.1"/>
</dbReference>
<evidence type="ECO:0008006" key="3">
    <source>
        <dbReference type="Google" id="ProtNLM"/>
    </source>
</evidence>
<gene>
    <name evidence="1" type="ORF">IAY_06507</name>
</gene>
<comment type="caution">
    <text evidence="1">The sequence shown here is derived from an EMBL/GenBank/DDBJ whole genome shotgun (WGS) entry which is preliminary data.</text>
</comment>
<dbReference type="EMBL" id="AHCJ01000113">
    <property type="protein sequence ID" value="EOQ55871.1"/>
    <property type="molecule type" value="Genomic_DNA"/>
</dbReference>
<protein>
    <recommendedName>
        <fullName evidence="3">dUTPase</fullName>
    </recommendedName>
</protein>
<evidence type="ECO:0000313" key="1">
    <source>
        <dbReference type="EMBL" id="EOQ55871.1"/>
    </source>
</evidence>
<dbReference type="Proteomes" id="UP000014060">
    <property type="component" value="Unassembled WGS sequence"/>
</dbReference>
<dbReference type="InterPro" id="IPR014871">
    <property type="entry name" value="dUTPase/dCTP_pyrophosphatase"/>
</dbReference>
<organism evidence="1 2">
    <name type="scientific">Bacillus cereus TIAC219</name>
    <dbReference type="NCBI Taxonomy" id="718222"/>
    <lineage>
        <taxon>Bacteria</taxon>
        <taxon>Bacillati</taxon>
        <taxon>Bacillota</taxon>
        <taxon>Bacilli</taxon>
        <taxon>Bacillales</taxon>
        <taxon>Bacillaceae</taxon>
        <taxon>Bacillus</taxon>
        <taxon>Bacillus cereus group</taxon>
    </lineage>
</organism>
<name>A0ABC9SPE6_BACCE</name>
<dbReference type="CDD" id="cd11527">
    <property type="entry name" value="NTP-PPase_dUTPase"/>
    <property type="match status" value="1"/>
</dbReference>
<evidence type="ECO:0000313" key="2">
    <source>
        <dbReference type="Proteomes" id="UP000014060"/>
    </source>
</evidence>
<reference evidence="1 2" key="1">
    <citation type="submission" date="2013-01" db="EMBL/GenBank/DDBJ databases">
        <title>The Genome Sequence of Bacillus cereus TIAC219.</title>
        <authorList>
            <consortium name="The Broad Institute Genome Sequencing Platform"/>
            <consortium name="The Broad Institute Genome Sequencing Center for Infectious Disease"/>
            <person name="Feldgarden M."/>
            <person name="Van der Auwera G.A."/>
            <person name="Mahillon J."/>
            <person name="Duprez V."/>
            <person name="Timmery S."/>
            <person name="Mattelet C."/>
            <person name="Dierick K."/>
            <person name="Sun M."/>
            <person name="Yu Z."/>
            <person name="Zhu L."/>
            <person name="Hu X."/>
            <person name="Shank E.B."/>
            <person name="Swiecicka I."/>
            <person name="Hansen B.M."/>
            <person name="Andrup L."/>
            <person name="Walker B."/>
            <person name="Young S.K."/>
            <person name="Zeng Q."/>
            <person name="Gargeya S."/>
            <person name="Fitzgerald M."/>
            <person name="Haas B."/>
            <person name="Abouelleil A."/>
            <person name="Alvarado L."/>
            <person name="Arachchi H.M."/>
            <person name="Berlin A.M."/>
            <person name="Chapman S.B."/>
            <person name="Dewar J."/>
            <person name="Goldberg J."/>
            <person name="Griggs A."/>
            <person name="Gujja S."/>
            <person name="Hansen M."/>
            <person name="Howarth C."/>
            <person name="Imamovic A."/>
            <person name="Larimer J."/>
            <person name="McCowan C."/>
            <person name="Murphy C."/>
            <person name="Neiman D."/>
            <person name="Pearson M."/>
            <person name="Priest M."/>
            <person name="Roberts A."/>
            <person name="Saif S."/>
            <person name="Shea T."/>
            <person name="Sisk P."/>
            <person name="Sykes S."/>
            <person name="Wortman J."/>
            <person name="Nusbaum C."/>
            <person name="Birren B."/>
        </authorList>
    </citation>
    <scope>NUCLEOTIDE SEQUENCE [LARGE SCALE GENOMIC DNA]</scope>
    <source>
        <strain evidence="1 2">TIAC219</strain>
    </source>
</reference>